<feature type="compositionally biased region" description="Basic and acidic residues" evidence="1">
    <location>
        <begin position="35"/>
        <end position="61"/>
    </location>
</feature>
<feature type="compositionally biased region" description="Basic and acidic residues" evidence="1">
    <location>
        <begin position="72"/>
        <end position="92"/>
    </location>
</feature>
<evidence type="ECO:0000313" key="2">
    <source>
        <dbReference type="EMBL" id="MDK9556958.1"/>
    </source>
</evidence>
<dbReference type="Proteomes" id="UP001223547">
    <property type="component" value="Unassembled WGS sequence"/>
</dbReference>
<dbReference type="Pfam" id="PF10116">
    <property type="entry name" value="Host_attach"/>
    <property type="match status" value="1"/>
</dbReference>
<evidence type="ECO:0000256" key="1">
    <source>
        <dbReference type="SAM" id="MobiDB-lite"/>
    </source>
</evidence>
<feature type="region of interest" description="Disordered" evidence="1">
    <location>
        <begin position="32"/>
        <end position="92"/>
    </location>
</feature>
<keyword evidence="3" id="KW-1185">Reference proteome</keyword>
<name>A0ABT7H9C1_9GAMM</name>
<organism evidence="2 3">
    <name type="scientific">Marinobacter albus</name>
    <dbReference type="NCBI Taxonomy" id="3030833"/>
    <lineage>
        <taxon>Bacteria</taxon>
        <taxon>Pseudomonadati</taxon>
        <taxon>Pseudomonadota</taxon>
        <taxon>Gammaproteobacteria</taxon>
        <taxon>Pseudomonadales</taxon>
        <taxon>Marinobacteraceae</taxon>
        <taxon>Marinobacter</taxon>
    </lineage>
</organism>
<reference evidence="2 3" key="1">
    <citation type="submission" date="2023-05" db="EMBL/GenBank/DDBJ databases">
        <title>Marinobacter albus sp. nov., a marine bacterium isolated from sand in a coastal intertidal zone of huludao.</title>
        <authorList>
            <person name="Deng T."/>
        </authorList>
    </citation>
    <scope>NUCLEOTIDE SEQUENCE [LARGE SCALE GENOMIC DNA]</scope>
    <source>
        <strain evidence="2 3">M216</strain>
    </source>
</reference>
<evidence type="ECO:0000313" key="3">
    <source>
        <dbReference type="Proteomes" id="UP001223547"/>
    </source>
</evidence>
<comment type="caution">
    <text evidence="2">The sequence shown here is derived from an EMBL/GenBank/DDBJ whole genome shotgun (WGS) entry which is preliminary data.</text>
</comment>
<proteinExistence type="predicted"/>
<dbReference type="RefSeq" id="WP_219866571.1">
    <property type="nucleotide sequence ID" value="NZ_JASSQD010000001.1"/>
</dbReference>
<gene>
    <name evidence="2" type="ORF">QQF73_04915</name>
</gene>
<sequence>MSKDSEDPLAQKRLYVLVADNAQARLFEATTPVKALEEVMTREHPAGRLRDSERYSDRPGSDHGGVGASQSYDREKSDDPEEERFARDLSEQLEKARQEGRFEKLVLMAPPNFLGALRHHLSKDCLAAVVKSVDKDLVRHDPEAIIQHLGL</sequence>
<dbReference type="InterPro" id="IPR019291">
    <property type="entry name" value="Host_attachment_protein"/>
</dbReference>
<protein>
    <submittedName>
        <fullName evidence="2">Host attachment protein</fullName>
    </submittedName>
</protein>
<dbReference type="EMBL" id="JASSQD010000001">
    <property type="protein sequence ID" value="MDK9556958.1"/>
    <property type="molecule type" value="Genomic_DNA"/>
</dbReference>
<accession>A0ABT7H9C1</accession>